<accession>D2UC97</accession>
<dbReference type="AlphaFoldDB" id="D2UC97"/>
<organism evidence="1 2">
    <name type="scientific">Xanthomonas albilineans (strain GPE PC73 / CFBP 7063)</name>
    <dbReference type="NCBI Taxonomy" id="380358"/>
    <lineage>
        <taxon>Bacteria</taxon>
        <taxon>Pseudomonadati</taxon>
        <taxon>Pseudomonadota</taxon>
        <taxon>Gammaproteobacteria</taxon>
        <taxon>Lysobacterales</taxon>
        <taxon>Lysobacteraceae</taxon>
        <taxon>Xanthomonas</taxon>
    </lineage>
</organism>
<dbReference type="InterPro" id="IPR036663">
    <property type="entry name" value="Fumarylacetoacetase_C_sf"/>
</dbReference>
<protein>
    <recommendedName>
        <fullName evidence="3">FAH family protein</fullName>
    </recommendedName>
</protein>
<dbReference type="STRING" id="380358.XALC_0940"/>
<dbReference type="EMBL" id="FP565176">
    <property type="protein sequence ID" value="CBA15457.1"/>
    <property type="molecule type" value="Genomic_DNA"/>
</dbReference>
<evidence type="ECO:0000313" key="2">
    <source>
        <dbReference type="Proteomes" id="UP000001890"/>
    </source>
</evidence>
<evidence type="ECO:0008006" key="3">
    <source>
        <dbReference type="Google" id="ProtNLM"/>
    </source>
</evidence>
<dbReference type="InterPro" id="IPR009645">
    <property type="entry name" value="GguC"/>
</dbReference>
<dbReference type="KEGG" id="xal:XALC_0940"/>
<dbReference type="GO" id="GO:0003824">
    <property type="term" value="F:catalytic activity"/>
    <property type="evidence" value="ECO:0007669"/>
    <property type="project" value="InterPro"/>
</dbReference>
<dbReference type="Gene3D" id="3.90.850.10">
    <property type="entry name" value="Fumarylacetoacetase-like, C-terminal domain"/>
    <property type="match status" value="1"/>
</dbReference>
<dbReference type="SUPFAM" id="SSF56529">
    <property type="entry name" value="FAH"/>
    <property type="match status" value="1"/>
</dbReference>
<evidence type="ECO:0000313" key="1">
    <source>
        <dbReference type="EMBL" id="CBA15457.1"/>
    </source>
</evidence>
<proteinExistence type="predicted"/>
<dbReference type="PIRSF" id="PIRSF033905">
    <property type="entry name" value="UCP033905"/>
    <property type="match status" value="1"/>
</dbReference>
<dbReference type="NCBIfam" id="NF040903">
    <property type="entry name" value="GguC"/>
    <property type="match status" value="1"/>
</dbReference>
<name>D2UC97_XANAP</name>
<dbReference type="eggNOG" id="COG3802">
    <property type="taxonomic scope" value="Bacteria"/>
</dbReference>
<reference evidence="1 2" key="1">
    <citation type="journal article" date="2009" name="BMC Genomics">
        <title>The complete genome sequence of Xanthomonas albilineans provides new insights into the reductive genome evolution of the xylem-limited Xanthomonadaceae.</title>
        <authorList>
            <person name="Pieretti I."/>
            <person name="Royer M."/>
            <person name="Barbe V."/>
            <person name="Carrere S."/>
            <person name="Koebnik R."/>
            <person name="Cociancich S."/>
            <person name="Couloux A."/>
            <person name="Darrasse A."/>
            <person name="Gouzy J."/>
            <person name="Jacques M.A."/>
            <person name="Lauber E."/>
            <person name="Manceau C."/>
            <person name="Mangenot S."/>
            <person name="Poussier S."/>
            <person name="Segurens B."/>
            <person name="Szurek B."/>
            <person name="Verdier V."/>
            <person name="Arlat M."/>
            <person name="Rott P."/>
        </authorList>
    </citation>
    <scope>NUCLEOTIDE SEQUENCE [LARGE SCALE GENOMIC DNA]</scope>
    <source>
        <strain evidence="2">GPE PC73 / CFBP 7063</strain>
    </source>
</reference>
<keyword evidence="2" id="KW-1185">Reference proteome</keyword>
<dbReference type="Proteomes" id="UP000001890">
    <property type="component" value="Chromosome"/>
</dbReference>
<sequence length="360" mass="38834">MTTHAAWWTFLRRAKFSPYSTGDRFMRLIQLREASGVPAVGVVEAEGTQVRVLREVASTYALANAALAAGCSLDAQAMGLRSERVLDYAELLANGRVLSPLTHPDPAHCRVTGTGLTHLGSAATRDAMHQNLQQQADAGTLTDSMKIFQLGVEGGIPRDGRPGAQPEWFYKGDGSILVAPGAALPSPDFALDGGEEPELVGLYVIAADGVPYRLGFALGNEFSDHVTERQNYLYLAHSKLRACAVGPELRSGELPRDLRGSSRIRRGDAVIWEKPFVTGEANMCHSLANLEYHHFKYAAHRVPGDVHLHFFGTATLSFADGVQTQPGDRFEIELPALGAALVNPLQRVPAGFDLGGVRVL</sequence>
<gene>
    <name evidence="1" type="ordered locus">XALc_0940</name>
</gene>